<dbReference type="Proteomes" id="UP000756710">
    <property type="component" value="Unassembled WGS sequence"/>
</dbReference>
<evidence type="ECO:0000313" key="2">
    <source>
        <dbReference type="EMBL" id="MBP2068664.1"/>
    </source>
</evidence>
<dbReference type="EMBL" id="JAGGLR010000048">
    <property type="protein sequence ID" value="MBP2068664.1"/>
    <property type="molecule type" value="Genomic_DNA"/>
</dbReference>
<feature type="compositionally biased region" description="Basic and acidic residues" evidence="1">
    <location>
        <begin position="61"/>
        <end position="74"/>
    </location>
</feature>
<evidence type="ECO:0000313" key="3">
    <source>
        <dbReference type="Proteomes" id="UP000756710"/>
    </source>
</evidence>
<comment type="caution">
    <text evidence="2">The sequence shown here is derived from an EMBL/GenBank/DDBJ whole genome shotgun (WGS) entry which is preliminary data.</text>
</comment>
<name>A0ABS4N9I2_9ACTN</name>
<organism evidence="2 3">
    <name type="scientific">Streptomyces iranensis</name>
    <dbReference type="NCBI Taxonomy" id="576784"/>
    <lineage>
        <taxon>Bacteria</taxon>
        <taxon>Bacillati</taxon>
        <taxon>Actinomycetota</taxon>
        <taxon>Actinomycetes</taxon>
        <taxon>Kitasatosporales</taxon>
        <taxon>Streptomycetaceae</taxon>
        <taxon>Streptomyces</taxon>
        <taxon>Streptomyces violaceusniger group</taxon>
    </lineage>
</organism>
<keyword evidence="3" id="KW-1185">Reference proteome</keyword>
<proteinExistence type="predicted"/>
<protein>
    <submittedName>
        <fullName evidence="2">Uncharacterized protein</fullName>
    </submittedName>
</protein>
<evidence type="ECO:0000256" key="1">
    <source>
        <dbReference type="SAM" id="MobiDB-lite"/>
    </source>
</evidence>
<feature type="region of interest" description="Disordered" evidence="1">
    <location>
        <begin position="1"/>
        <end position="28"/>
    </location>
</feature>
<feature type="region of interest" description="Disordered" evidence="1">
    <location>
        <begin position="46"/>
        <end position="74"/>
    </location>
</feature>
<reference evidence="2 3" key="1">
    <citation type="submission" date="2021-03" db="EMBL/GenBank/DDBJ databases">
        <title>Genomic Encyclopedia of Type Strains, Phase IV (KMG-IV): sequencing the most valuable type-strain genomes for metagenomic binning, comparative biology and taxonomic classification.</title>
        <authorList>
            <person name="Goeker M."/>
        </authorList>
    </citation>
    <scope>NUCLEOTIDE SEQUENCE [LARGE SCALE GENOMIC DNA]</scope>
    <source>
        <strain evidence="2 3">DSM 41954</strain>
    </source>
</reference>
<sequence length="74" mass="8030">MATSPDDPGPGPGWVTRSAWDSGSSAQVARLAPVSELRVRRALRGARRLGGRGGHTGWSPERTHFTDHAKHFQQ</sequence>
<accession>A0ABS4N9I2</accession>
<gene>
    <name evidence="2" type="ORF">J2Z30_009746</name>
</gene>